<dbReference type="AlphaFoldDB" id="A0A5J4UQZ5"/>
<evidence type="ECO:0000313" key="3">
    <source>
        <dbReference type="Proteomes" id="UP000324800"/>
    </source>
</evidence>
<feature type="region of interest" description="Disordered" evidence="1">
    <location>
        <begin position="102"/>
        <end position="143"/>
    </location>
</feature>
<reference evidence="2 3" key="1">
    <citation type="submission" date="2019-03" db="EMBL/GenBank/DDBJ databases">
        <title>Single cell metagenomics reveals metabolic interactions within the superorganism composed of flagellate Streblomastix strix and complex community of Bacteroidetes bacteria on its surface.</title>
        <authorList>
            <person name="Treitli S.C."/>
            <person name="Kolisko M."/>
            <person name="Husnik F."/>
            <person name="Keeling P."/>
            <person name="Hampl V."/>
        </authorList>
    </citation>
    <scope>NUCLEOTIDE SEQUENCE [LARGE SCALE GENOMIC DNA]</scope>
    <source>
        <strain evidence="2">ST1C</strain>
    </source>
</reference>
<evidence type="ECO:0000313" key="2">
    <source>
        <dbReference type="EMBL" id="KAA6372604.1"/>
    </source>
</evidence>
<protein>
    <submittedName>
        <fullName evidence="2">Uncharacterized protein</fullName>
    </submittedName>
</protein>
<proteinExistence type="predicted"/>
<evidence type="ECO:0000256" key="1">
    <source>
        <dbReference type="SAM" id="MobiDB-lite"/>
    </source>
</evidence>
<dbReference type="EMBL" id="SNRW01013457">
    <property type="protein sequence ID" value="KAA6372604.1"/>
    <property type="molecule type" value="Genomic_DNA"/>
</dbReference>
<dbReference type="Proteomes" id="UP000324800">
    <property type="component" value="Unassembled WGS sequence"/>
</dbReference>
<gene>
    <name evidence="2" type="ORF">EZS28_031869</name>
</gene>
<sequence>MKQFEELARQTHFRGYYLLNADIINLASSDTGDFAFSAESGTVWMYESSWYDSGQLVPDQVTPASDELPLVDGTASAGISTSYSRGDHVHPINVTTSVPISDSASGSVGTANSYARSDHSHPINISATTPLQDSTGSVGTANSYARSDHQHTINVETNASNIPQVDGVGVNGSSTYYSRHDHVHPQQLTYDGNVTATKFIKTGYYNASIDFTLQCRWGFGKISACMIYAASGMQLLRYNYKPCINTNETIDNPIILYYGTGTSKTADLWCRLCIYCYNGQIQQTMTSFNTPQHITDILTSEPVASLPTDYDDSQELLPNLQSNTFTINNATLKQNGLLQVNTSGNNYNEGIRISRSTNSNFSGIYLGCNPNSTTGTLADQWNIIVTDTGELKIGLGTQVTLANKGLVISADGNILTFNGSVIAGTGASTGASNGSVQYSAGNPILWGMNSTGTEGGFYSNRTNICWRARPVTLGSVPP</sequence>
<feature type="compositionally biased region" description="Polar residues" evidence="1">
    <location>
        <begin position="123"/>
        <end position="143"/>
    </location>
</feature>
<comment type="caution">
    <text evidence="2">The sequence shown here is derived from an EMBL/GenBank/DDBJ whole genome shotgun (WGS) entry which is preliminary data.</text>
</comment>
<name>A0A5J4UQZ5_9EUKA</name>
<accession>A0A5J4UQZ5</accession>
<organism evidence="2 3">
    <name type="scientific">Streblomastix strix</name>
    <dbReference type="NCBI Taxonomy" id="222440"/>
    <lineage>
        <taxon>Eukaryota</taxon>
        <taxon>Metamonada</taxon>
        <taxon>Preaxostyla</taxon>
        <taxon>Oxymonadida</taxon>
        <taxon>Streblomastigidae</taxon>
        <taxon>Streblomastix</taxon>
    </lineage>
</organism>
<feature type="compositionally biased region" description="Polar residues" evidence="1">
    <location>
        <begin position="102"/>
        <end position="115"/>
    </location>
</feature>